<evidence type="ECO:0000313" key="2">
    <source>
        <dbReference type="Proteomes" id="UP000027154"/>
    </source>
</evidence>
<sequence>MSKFDLESLPKCGAKTRSGNPCKRLGNKRNGRCKLHGGRSTGAKTTEGKLAVRTNPVKNGFGWNLMQDYDPVLIEDSLKAYIQLCDIVGQKSINNSEVNKLVARYNVALECFKYHICEYYGEEAFIIVQSALDAYYKDTDSQHLHFHIHTEVVKAPYFHQQMSEAKKQFLLIKKGILSKSFL</sequence>
<dbReference type="NCBIfam" id="NF041373">
    <property type="entry name" value="HGG_STG"/>
    <property type="match status" value="1"/>
</dbReference>
<dbReference type="RefSeq" id="WP_033029983.1">
    <property type="nucleotide sequence ID" value="NZ_JJNZ01000034.1"/>
</dbReference>
<accession>A0ABD3Y8T6</accession>
<protein>
    <submittedName>
        <fullName evidence="1">Uncharacterized protein</fullName>
    </submittedName>
</protein>
<dbReference type="Proteomes" id="UP000027154">
    <property type="component" value="Unassembled WGS sequence"/>
</dbReference>
<comment type="caution">
    <text evidence="1">The sequence shown here is derived from an EMBL/GenBank/DDBJ whole genome shotgun (WGS) entry which is preliminary data.</text>
</comment>
<evidence type="ECO:0000313" key="1">
    <source>
        <dbReference type="EMBL" id="KDC50743.1"/>
    </source>
</evidence>
<name>A0ABD3Y8T6_9GAMM</name>
<organism evidence="1 2">
    <name type="scientific">Pseudoalteromonas fuliginea</name>
    <dbReference type="NCBI Taxonomy" id="1872678"/>
    <lineage>
        <taxon>Bacteria</taxon>
        <taxon>Pseudomonadati</taxon>
        <taxon>Pseudomonadota</taxon>
        <taxon>Gammaproteobacteria</taxon>
        <taxon>Alteromonadales</taxon>
        <taxon>Pseudoalteromonadaceae</taxon>
        <taxon>Pseudoalteromonas</taxon>
    </lineage>
</organism>
<reference evidence="1 2" key="1">
    <citation type="submission" date="2014-04" db="EMBL/GenBank/DDBJ databases">
        <title>Pseudoalteromonas galatheae sp. nov., isolated from a deep-sea polychaete near Canal Concepcion, Chile.</title>
        <authorList>
            <person name="Machado H.R."/>
            <person name="Gram L."/>
            <person name="Vynne N.G."/>
        </authorList>
    </citation>
    <scope>NUCLEOTIDE SEQUENCE [LARGE SCALE GENOMIC DNA]</scope>
    <source>
        <strain evidence="1 2">KMM216</strain>
    </source>
</reference>
<gene>
    <name evidence="1" type="ORF">DC53_11370</name>
</gene>
<dbReference type="EMBL" id="JJNZ01000034">
    <property type="protein sequence ID" value="KDC50743.1"/>
    <property type="molecule type" value="Genomic_DNA"/>
</dbReference>
<dbReference type="AlphaFoldDB" id="A0ABD3Y8T6"/>
<proteinExistence type="predicted"/>
<dbReference type="InterPro" id="IPR047675">
    <property type="entry name" value="Putative_zinc-bd"/>
</dbReference>